<comment type="caution">
    <text evidence="1">The sequence shown here is derived from an EMBL/GenBank/DDBJ whole genome shotgun (WGS) entry which is preliminary data.</text>
</comment>
<gene>
    <name evidence="1" type="ORF">ACCO45_004702</name>
</gene>
<evidence type="ECO:0000313" key="1">
    <source>
        <dbReference type="EMBL" id="KAL3959585.1"/>
    </source>
</evidence>
<protein>
    <submittedName>
        <fullName evidence="1">Uncharacterized protein</fullName>
    </submittedName>
</protein>
<name>A0ACC4DW85_PURLI</name>
<organism evidence="1 2">
    <name type="scientific">Purpureocillium lilacinum</name>
    <name type="common">Paecilomyces lilacinus</name>
    <dbReference type="NCBI Taxonomy" id="33203"/>
    <lineage>
        <taxon>Eukaryota</taxon>
        <taxon>Fungi</taxon>
        <taxon>Dikarya</taxon>
        <taxon>Ascomycota</taxon>
        <taxon>Pezizomycotina</taxon>
        <taxon>Sordariomycetes</taxon>
        <taxon>Hypocreomycetidae</taxon>
        <taxon>Hypocreales</taxon>
        <taxon>Ophiocordycipitaceae</taxon>
        <taxon>Purpureocillium</taxon>
    </lineage>
</organism>
<evidence type="ECO:0000313" key="2">
    <source>
        <dbReference type="Proteomes" id="UP001638806"/>
    </source>
</evidence>
<accession>A0ACC4DW85</accession>
<dbReference type="Proteomes" id="UP001638806">
    <property type="component" value="Unassembled WGS sequence"/>
</dbReference>
<keyword evidence="2" id="KW-1185">Reference proteome</keyword>
<reference evidence="1" key="1">
    <citation type="submission" date="2024-12" db="EMBL/GenBank/DDBJ databases">
        <title>Comparative genomics and development of molecular markers within Purpureocillium lilacinum and among Purpureocillium species.</title>
        <authorList>
            <person name="Yeh Z.-Y."/>
            <person name="Ni N.-T."/>
            <person name="Lo P.-H."/>
            <person name="Mushyakhwo K."/>
            <person name="Lin C.-F."/>
            <person name="Nai Y.-S."/>
        </authorList>
    </citation>
    <scope>NUCLEOTIDE SEQUENCE</scope>
    <source>
        <strain evidence="1">NCHU-NPUST-175</strain>
    </source>
</reference>
<sequence>MAHQREMPSEFRQGLPEHFAGGSRSCRASTARVETSPLPQSLGAECIETLFQVLSQTTPYFRHGRYDDATGPESVQQRLDAAEGRRLEVV</sequence>
<dbReference type="EMBL" id="JBGNUJ010000004">
    <property type="protein sequence ID" value="KAL3959585.1"/>
    <property type="molecule type" value="Genomic_DNA"/>
</dbReference>
<proteinExistence type="predicted"/>